<evidence type="ECO:0000256" key="1">
    <source>
        <dbReference type="SAM" id="MobiDB-lite"/>
    </source>
</evidence>
<feature type="region of interest" description="Disordered" evidence="1">
    <location>
        <begin position="297"/>
        <end position="375"/>
    </location>
</feature>
<reference evidence="2 3" key="1">
    <citation type="submission" date="2018-10" db="EMBL/GenBank/DDBJ databases">
        <title>Pan-genome distribution and transcriptional activeness of fungal secondary metabolism genes in Aspergillus section Fumigati.</title>
        <authorList>
            <person name="Takahashi H."/>
            <person name="Umemura M."/>
            <person name="Ninomiya A."/>
            <person name="Kusuya Y."/>
            <person name="Urayama S."/>
            <person name="Shimizu M."/>
            <person name="Watanabe A."/>
            <person name="Kamei K."/>
            <person name="Yaguchi T."/>
            <person name="Hagiwara D."/>
        </authorList>
    </citation>
    <scope>NUCLEOTIDE SEQUENCE [LARGE SCALE GENOMIC DNA]</scope>
    <source>
        <strain evidence="2 3">IFM 55266</strain>
    </source>
</reference>
<dbReference type="EMBL" id="BHVY01000010">
    <property type="protein sequence ID" value="GIJ92584.1"/>
    <property type="molecule type" value="Genomic_DNA"/>
</dbReference>
<feature type="compositionally biased region" description="Basic and acidic residues" evidence="1">
    <location>
        <begin position="457"/>
        <end position="474"/>
    </location>
</feature>
<evidence type="ECO:0000313" key="3">
    <source>
        <dbReference type="Proteomes" id="UP001043456"/>
    </source>
</evidence>
<proteinExistence type="predicted"/>
<feature type="region of interest" description="Disordered" evidence="1">
    <location>
        <begin position="433"/>
        <end position="492"/>
    </location>
</feature>
<feature type="region of interest" description="Disordered" evidence="1">
    <location>
        <begin position="700"/>
        <end position="734"/>
    </location>
</feature>
<dbReference type="RefSeq" id="XP_043163330.1">
    <property type="nucleotide sequence ID" value="XM_043307395.1"/>
</dbReference>
<evidence type="ECO:0000313" key="2">
    <source>
        <dbReference type="EMBL" id="GIJ92584.1"/>
    </source>
</evidence>
<gene>
    <name evidence="2" type="ORF">Asppvi_001862</name>
</gene>
<keyword evidence="3" id="KW-1185">Reference proteome</keyword>
<dbReference type="PANTHER" id="PTHR38166:SF1">
    <property type="entry name" value="C2H2-TYPE DOMAIN-CONTAINING PROTEIN"/>
    <property type="match status" value="1"/>
</dbReference>
<sequence length="792" mass="89255">MRLMRVSGTYHREDNIANRNPTYEEKIPKGNAHGLESKEAIVASYCDSDCTTCRKQAARITTLGVARMLLCLSGYVRDLNKDRYIPEWKPVSLVLSTTLCFEEVADISISTGMSMMEIRPEHRLKTTQQEVCHFIDHFNPFIPPSKGLKLVDQMLTLSIERSAECGIIPGNQDRRSLLGVDLEDVYLQALRGPLAPFTTLLEPAQGNNFDLSEISVDSGLGPDGRESPKATIYGEEYDCVSNSCLEFLHDSHGKYELNADFYSADIPISQTYLCNLCDESAWNIFYSFSDFKRHKETKHETTDHIQQPPLPMPKKAVSKATNRFQEPSTPSKPGHDLRVSLNANVTPSQKIDLPSLNKGIRSPLGSDTTDSGDSEMYADEESLFDDQDAHLYTGRKWNELTIHRLERIYKQKLYSLVGSRVLQHCNPHREYGTSSGHVAACSFQPGPKDGTSSGGKRKPDEISHQGNHGDHDDSNGDGDGIQEPSKRFKVSKSEDRPLRFACPFFKRHPESFRTCGMSDHENSSRVKQHISRKHRMPIYCPRCSETFKTEHDRDTHARDVDCPVGPKANFVCATADQLRKLSKRNTRQTDRENWNTIYKILFPEDPLPESPYLDPLVSYEVNLVREAFLAAAPVAVRTAIQHVIPEEFSDALEEELERVLRSTHAEVFDQIFRRMREYREPAQVHRLPIQSLLQIRMPSTPDSGIGSTVRSGSSQDEPQQTTNSQDMATSFSSGSLNFHNDEAIPFLPLFTPGFDSFEHHIGCLSRSLQDAAFDDLPVYLNPSGASFLTDQS</sequence>
<dbReference type="PANTHER" id="PTHR38166">
    <property type="entry name" value="C2H2-TYPE DOMAIN-CONTAINING PROTEIN-RELATED"/>
    <property type="match status" value="1"/>
</dbReference>
<accession>A0A9P3BLA9</accession>
<dbReference type="GeneID" id="67000474"/>
<dbReference type="OrthoDB" id="4503971at2759"/>
<name>A0A9P3BLA9_9EURO</name>
<protein>
    <recommendedName>
        <fullName evidence="4">C2H2-type domain-containing protein</fullName>
    </recommendedName>
</protein>
<dbReference type="AlphaFoldDB" id="A0A9P3BLA9"/>
<organism evidence="2 3">
    <name type="scientific">Aspergillus pseudoviridinutans</name>
    <dbReference type="NCBI Taxonomy" id="1517512"/>
    <lineage>
        <taxon>Eukaryota</taxon>
        <taxon>Fungi</taxon>
        <taxon>Dikarya</taxon>
        <taxon>Ascomycota</taxon>
        <taxon>Pezizomycotina</taxon>
        <taxon>Eurotiomycetes</taxon>
        <taxon>Eurotiomycetidae</taxon>
        <taxon>Eurotiales</taxon>
        <taxon>Aspergillaceae</taxon>
        <taxon>Aspergillus</taxon>
        <taxon>Aspergillus subgen. Fumigati</taxon>
    </lineage>
</organism>
<comment type="caution">
    <text evidence="2">The sequence shown here is derived from an EMBL/GenBank/DDBJ whole genome shotgun (WGS) entry which is preliminary data.</text>
</comment>
<feature type="compositionally biased region" description="Polar residues" evidence="1">
    <location>
        <begin position="319"/>
        <end position="331"/>
    </location>
</feature>
<evidence type="ECO:0008006" key="4">
    <source>
        <dbReference type="Google" id="ProtNLM"/>
    </source>
</evidence>
<dbReference type="Proteomes" id="UP001043456">
    <property type="component" value="Unassembled WGS sequence"/>
</dbReference>